<comment type="caution">
    <text evidence="9">The sequence shown here is derived from an EMBL/GenBank/DDBJ whole genome shotgun (WGS) entry which is preliminary data.</text>
</comment>
<name>A0AAV9WDX4_9PEZI</name>
<protein>
    <recommendedName>
        <fullName evidence="8">Rhodopsin domain-containing protein</fullName>
    </recommendedName>
</protein>
<keyword evidence="2 7" id="KW-0812">Transmembrane</keyword>
<feature type="transmembrane region" description="Helical" evidence="7">
    <location>
        <begin position="73"/>
        <end position="93"/>
    </location>
</feature>
<evidence type="ECO:0000256" key="5">
    <source>
        <dbReference type="ARBA" id="ARBA00038359"/>
    </source>
</evidence>
<proteinExistence type="inferred from homology"/>
<evidence type="ECO:0000259" key="8">
    <source>
        <dbReference type="Pfam" id="PF20684"/>
    </source>
</evidence>
<feature type="compositionally biased region" description="Basic and acidic residues" evidence="6">
    <location>
        <begin position="356"/>
        <end position="367"/>
    </location>
</feature>
<evidence type="ECO:0000256" key="4">
    <source>
        <dbReference type="ARBA" id="ARBA00023136"/>
    </source>
</evidence>
<feature type="transmembrane region" description="Helical" evidence="7">
    <location>
        <begin position="186"/>
        <end position="207"/>
    </location>
</feature>
<feature type="transmembrane region" description="Helical" evidence="7">
    <location>
        <begin position="153"/>
        <end position="174"/>
    </location>
</feature>
<gene>
    <name evidence="9" type="ORF">TWF481_005190</name>
</gene>
<dbReference type="EMBL" id="JAVHJL010000003">
    <property type="protein sequence ID" value="KAK6506731.1"/>
    <property type="molecule type" value="Genomic_DNA"/>
</dbReference>
<dbReference type="GO" id="GO:0016020">
    <property type="term" value="C:membrane"/>
    <property type="evidence" value="ECO:0007669"/>
    <property type="project" value="UniProtKB-SubCell"/>
</dbReference>
<comment type="similarity">
    <text evidence="5">Belongs to the SAT4 family.</text>
</comment>
<keyword evidence="3 7" id="KW-1133">Transmembrane helix</keyword>
<dbReference type="InterPro" id="IPR052337">
    <property type="entry name" value="SAT4-like"/>
</dbReference>
<feature type="domain" description="Rhodopsin" evidence="8">
    <location>
        <begin position="89"/>
        <end position="330"/>
    </location>
</feature>
<evidence type="ECO:0000256" key="2">
    <source>
        <dbReference type="ARBA" id="ARBA00022692"/>
    </source>
</evidence>
<evidence type="ECO:0000313" key="10">
    <source>
        <dbReference type="Proteomes" id="UP001370758"/>
    </source>
</evidence>
<reference evidence="9 10" key="1">
    <citation type="submission" date="2023-08" db="EMBL/GenBank/DDBJ databases">
        <authorList>
            <person name="Palmer J.M."/>
        </authorList>
    </citation>
    <scope>NUCLEOTIDE SEQUENCE [LARGE SCALE GENOMIC DNA]</scope>
    <source>
        <strain evidence="9 10">TWF481</strain>
    </source>
</reference>
<dbReference type="Pfam" id="PF20684">
    <property type="entry name" value="Fung_rhodopsin"/>
    <property type="match status" value="1"/>
</dbReference>
<sequence length="505" mass="55366">MANKTAAANLTLSDLFNSSDPFAPLLNSTGINIHNYPSINSNPLLSEPIPLDVVASWPLPNYINPETKHPQMFAWELSLLSLAVVAVVLRFYVRVWMMRPIWGVGGDDWGVSIALLFAIGLTTVQLNSTRYGYGMHIWDVKPEWIMPMRQMAFCTQLLFVLCTTTTKLSILSFYLRLSASPTFRFLVYSGMAFALATGTSFLFVIIFQCTPINAYWDLTLPEAKCVNESAANIANAVINSLCDLYVFSLPIKDMLSLRLPLRQRISLVVLFSLGGVVCIAGWLRVWQLTCVLKRTYDNTWYGPTMYILTAVECDVAILCGCLPALKPLMAKVVPGLRKFSLRRLSGAGLTAGSGSEKGKYNKGKGSEIGDTSGEGSGNGMGRRRGAVSGMSMGRCPYSDPSKLLDPTNLVPELEKAKRLNAGDVGSCKSELSIPLYENILKSTSRLPLQDQDQDQNVSGGRGGGDDYDDDIEGTGSPTDTRPRRDLESGYPPIAARSMDWANYKP</sequence>
<dbReference type="PANTHER" id="PTHR33048:SF129">
    <property type="entry name" value="INTEGRAL MEMBRANE PROTEIN-RELATED"/>
    <property type="match status" value="1"/>
</dbReference>
<feature type="transmembrane region" description="Helical" evidence="7">
    <location>
        <begin position="113"/>
        <end position="133"/>
    </location>
</feature>
<keyword evidence="10" id="KW-1185">Reference proteome</keyword>
<evidence type="ECO:0000256" key="7">
    <source>
        <dbReference type="SAM" id="Phobius"/>
    </source>
</evidence>
<comment type="subcellular location">
    <subcellularLocation>
        <location evidence="1">Membrane</location>
        <topology evidence="1">Multi-pass membrane protein</topology>
    </subcellularLocation>
</comment>
<dbReference type="AlphaFoldDB" id="A0AAV9WDX4"/>
<evidence type="ECO:0000313" key="9">
    <source>
        <dbReference type="EMBL" id="KAK6506731.1"/>
    </source>
</evidence>
<evidence type="ECO:0000256" key="3">
    <source>
        <dbReference type="ARBA" id="ARBA00022989"/>
    </source>
</evidence>
<feature type="region of interest" description="Disordered" evidence="6">
    <location>
        <begin position="352"/>
        <end position="388"/>
    </location>
</feature>
<evidence type="ECO:0000256" key="6">
    <source>
        <dbReference type="SAM" id="MobiDB-lite"/>
    </source>
</evidence>
<dbReference type="Proteomes" id="UP001370758">
    <property type="component" value="Unassembled WGS sequence"/>
</dbReference>
<dbReference type="PANTHER" id="PTHR33048">
    <property type="entry name" value="PTH11-LIKE INTEGRAL MEMBRANE PROTEIN (AFU_ORTHOLOGUE AFUA_5G11245)"/>
    <property type="match status" value="1"/>
</dbReference>
<accession>A0AAV9WDX4</accession>
<evidence type="ECO:0000256" key="1">
    <source>
        <dbReference type="ARBA" id="ARBA00004141"/>
    </source>
</evidence>
<feature type="transmembrane region" description="Helical" evidence="7">
    <location>
        <begin position="265"/>
        <end position="285"/>
    </location>
</feature>
<keyword evidence="4 7" id="KW-0472">Membrane</keyword>
<feature type="region of interest" description="Disordered" evidence="6">
    <location>
        <begin position="444"/>
        <end position="505"/>
    </location>
</feature>
<dbReference type="InterPro" id="IPR049326">
    <property type="entry name" value="Rhodopsin_dom_fungi"/>
</dbReference>
<organism evidence="9 10">
    <name type="scientific">Arthrobotrys musiformis</name>
    <dbReference type="NCBI Taxonomy" id="47236"/>
    <lineage>
        <taxon>Eukaryota</taxon>
        <taxon>Fungi</taxon>
        <taxon>Dikarya</taxon>
        <taxon>Ascomycota</taxon>
        <taxon>Pezizomycotina</taxon>
        <taxon>Orbiliomycetes</taxon>
        <taxon>Orbiliales</taxon>
        <taxon>Orbiliaceae</taxon>
        <taxon>Arthrobotrys</taxon>
    </lineage>
</organism>